<gene>
    <name evidence="2" type="ORF">DW674_01150</name>
</gene>
<dbReference type="NCBIfam" id="TIGR01784">
    <property type="entry name" value="T_den_put_tspse"/>
    <property type="match status" value="1"/>
</dbReference>
<dbReference type="Proteomes" id="UP000283442">
    <property type="component" value="Unassembled WGS sequence"/>
</dbReference>
<dbReference type="EMBL" id="QRHE01000001">
    <property type="protein sequence ID" value="RHF53665.1"/>
    <property type="molecule type" value="Genomic_DNA"/>
</dbReference>
<reference evidence="2 3" key="1">
    <citation type="submission" date="2018-08" db="EMBL/GenBank/DDBJ databases">
        <title>A genome reference for cultivated species of the human gut microbiota.</title>
        <authorList>
            <person name="Zou Y."/>
            <person name="Xue W."/>
            <person name="Luo G."/>
        </authorList>
    </citation>
    <scope>NUCLEOTIDE SEQUENCE [LARGE SCALE GENOMIC DNA]</scope>
    <source>
        <strain evidence="2 3">AM25-21AC</strain>
    </source>
</reference>
<organism evidence="2 3">
    <name type="scientific">Mitsuokella multacida</name>
    <dbReference type="NCBI Taxonomy" id="52226"/>
    <lineage>
        <taxon>Bacteria</taxon>
        <taxon>Bacillati</taxon>
        <taxon>Bacillota</taxon>
        <taxon>Negativicutes</taxon>
        <taxon>Selenomonadales</taxon>
        <taxon>Selenomonadaceae</taxon>
        <taxon>Mitsuokella</taxon>
    </lineage>
</organism>
<dbReference type="PANTHER" id="PTHR41317">
    <property type="entry name" value="PD-(D_E)XK NUCLEASE FAMILY TRANSPOSASE"/>
    <property type="match status" value="1"/>
</dbReference>
<proteinExistence type="predicted"/>
<evidence type="ECO:0000256" key="1">
    <source>
        <dbReference type="SAM" id="MobiDB-lite"/>
    </source>
</evidence>
<evidence type="ECO:0000313" key="2">
    <source>
        <dbReference type="EMBL" id="RHF53665.1"/>
    </source>
</evidence>
<name>A0A414P0J2_9FIRM</name>
<dbReference type="InterPro" id="IPR010106">
    <property type="entry name" value="RpnA"/>
</dbReference>
<dbReference type="RefSeq" id="WP_118174846.1">
    <property type="nucleotide sequence ID" value="NZ_CAMKFF010000026.1"/>
</dbReference>
<dbReference type="AlphaFoldDB" id="A0A414P0J2"/>
<dbReference type="OrthoDB" id="9775482at2"/>
<comment type="caution">
    <text evidence="2">The sequence shown here is derived from an EMBL/GenBank/DDBJ whole genome shotgun (WGS) entry which is preliminary data.</text>
</comment>
<dbReference type="Pfam" id="PF12784">
    <property type="entry name" value="PDDEXK_2"/>
    <property type="match status" value="1"/>
</dbReference>
<dbReference type="PANTHER" id="PTHR41317:SF1">
    <property type="entry name" value="PD-(D_E)XK NUCLEASE FAMILY TRANSPOSASE"/>
    <property type="match status" value="1"/>
</dbReference>
<evidence type="ECO:0000313" key="3">
    <source>
        <dbReference type="Proteomes" id="UP000283442"/>
    </source>
</evidence>
<protein>
    <submittedName>
        <fullName evidence="2">Rpn family recombination-promoting nuclease/putative transposase</fullName>
    </submittedName>
</protein>
<accession>A0A414P0J2</accession>
<feature type="region of interest" description="Disordered" evidence="1">
    <location>
        <begin position="225"/>
        <end position="245"/>
    </location>
</feature>
<sequence length="283" mass="33308">MNALKAWENLTIADNFIFQKVMRKKRLCKRLIENILNIKIRKITFPETEKDIRIRRDSKSVRLDVYVEDEQGTLYDIEMQTTDYATPDELPKRTRYYQAMMDMDVLNKGELYTKLRRTYIIFICAFDPFERIELGQGRSLYTFRETCQEEPHFLMGDETTKIFLNSKGRREGINHDLAAFLDYIEGKSPQGKFTESIADAVEAAKENKEMKVEYMTFYMELRRREEKGREEGRKEGREEGKAEGNAEGRWKVLMELVHDGVITVKEAAKRAGMTEEAFRKLAM</sequence>